<reference evidence="3" key="1">
    <citation type="submission" date="2009-11" db="EMBL/GenBank/DDBJ databases">
        <authorList>
            <consortium name="The Broad Institute Genome Sequencing Platform"/>
            <person name="Ward D."/>
            <person name="Feldgarden M."/>
            <person name="Earl A."/>
            <person name="Young S.K."/>
            <person name="Zeng Q."/>
            <person name="Koehrsen M."/>
            <person name="Alvarado L."/>
            <person name="Berlin A."/>
            <person name="Bochicchio J."/>
            <person name="Borenstein D."/>
            <person name="Chapman S.B."/>
            <person name="Chen Z."/>
            <person name="Engels R."/>
            <person name="Freedman E."/>
            <person name="Gellesch M."/>
            <person name="Goldberg J."/>
            <person name="Griggs A."/>
            <person name="Gujja S."/>
            <person name="Heilman E."/>
            <person name="Heiman D."/>
            <person name="Hepburn T."/>
            <person name="Howarth C."/>
            <person name="Jen D."/>
            <person name="Larson L."/>
            <person name="Lewis B."/>
            <person name="Mehta T."/>
            <person name="Park D."/>
            <person name="Pearson M."/>
            <person name="Roberts A."/>
            <person name="Saif S."/>
            <person name="Shea T."/>
            <person name="Shenoy N."/>
            <person name="Sisk P."/>
            <person name="Stolte C."/>
            <person name="Sykes S."/>
            <person name="Thomson T."/>
            <person name="Walk T."/>
            <person name="White J."/>
            <person name="Yandava C."/>
            <person name="Izard J."/>
            <person name="Baranova O.V."/>
            <person name="Blanton J.M."/>
            <person name="Tanner A.C."/>
            <person name="Dewhirst F.E."/>
            <person name="Haas B."/>
            <person name="Nusbaum C."/>
            <person name="Birren B."/>
        </authorList>
    </citation>
    <scope>NUCLEOTIDE SEQUENCE [LARGE SCALE GENOMIC DNA]</scope>
    <source>
        <strain evidence="3">1-1 BBBD Race 1</strain>
    </source>
</reference>
<evidence type="ECO:0000313" key="3">
    <source>
        <dbReference type="EMBL" id="OAV89530.1"/>
    </source>
</evidence>
<dbReference type="VEuPathDB" id="FungiDB:PTTG_28656"/>
<keyword evidence="2" id="KW-0732">Signal</keyword>
<sequence length="214" mass="22987">MVSLMYLITLLSAFVGVSFAEDVSAGKEHEVDSKWLGGYGMASSYYYYASMGYGLSMSWLNPWANMWGGCYAYSLLGAGFNNMLFAKATDTKTSISRRAISLDAEQLFRRDGDDKVTCKSNTGDSHTFSTSECLSAARQLSEKSVSTASAGDCKVTLVSPQSRVQPKEVSIASLEKAARSMLKACSDSKDTHDPAAAAKNADPQQVAMLLSKAS</sequence>
<dbReference type="EMBL" id="ADAS02000125">
    <property type="protein sequence ID" value="OAV89530.1"/>
    <property type="molecule type" value="Genomic_DNA"/>
</dbReference>
<accession>A0A0C4ETI9</accession>
<reference evidence="4" key="4">
    <citation type="submission" date="2025-05" db="UniProtKB">
        <authorList>
            <consortium name="EnsemblFungi"/>
        </authorList>
    </citation>
    <scope>IDENTIFICATION</scope>
    <source>
        <strain evidence="4">isolate 1-1 / race 1 (BBBD)</strain>
    </source>
</reference>
<gene>
    <name evidence="3" type="ORF">PTTG_28656</name>
</gene>
<dbReference type="OMA" id="HEVDSKW"/>
<keyword evidence="5" id="KW-1185">Reference proteome</keyword>
<dbReference type="Proteomes" id="UP000005240">
    <property type="component" value="Unassembled WGS sequence"/>
</dbReference>
<dbReference type="EnsemblFungi" id="PTTG_28656-t43_1">
    <property type="protein sequence ID" value="PTTG_28656-t43_1-p1"/>
    <property type="gene ID" value="PTTG_28656"/>
</dbReference>
<dbReference type="AlphaFoldDB" id="A0A0C4ETI9"/>
<proteinExistence type="predicted"/>
<evidence type="ECO:0000256" key="2">
    <source>
        <dbReference type="SAM" id="SignalP"/>
    </source>
</evidence>
<name>A0A0C4ETI9_PUCT1</name>
<organism evidence="3">
    <name type="scientific">Puccinia triticina (isolate 1-1 / race 1 (BBBD))</name>
    <name type="common">Brown leaf rust fungus</name>
    <dbReference type="NCBI Taxonomy" id="630390"/>
    <lineage>
        <taxon>Eukaryota</taxon>
        <taxon>Fungi</taxon>
        <taxon>Dikarya</taxon>
        <taxon>Basidiomycota</taxon>
        <taxon>Pucciniomycotina</taxon>
        <taxon>Pucciniomycetes</taxon>
        <taxon>Pucciniales</taxon>
        <taxon>Pucciniaceae</taxon>
        <taxon>Puccinia</taxon>
    </lineage>
</organism>
<reference evidence="3" key="2">
    <citation type="submission" date="2016-05" db="EMBL/GenBank/DDBJ databases">
        <title>Comparative analysis highlights variable genome content of wheat rusts and divergence of the mating loci.</title>
        <authorList>
            <person name="Cuomo C.A."/>
            <person name="Bakkeren G."/>
            <person name="Szabo L."/>
            <person name="Khalil H."/>
            <person name="Joly D."/>
            <person name="Goldberg J."/>
            <person name="Young S."/>
            <person name="Zeng Q."/>
            <person name="Fellers J."/>
        </authorList>
    </citation>
    <scope>NUCLEOTIDE SEQUENCE [LARGE SCALE GENOMIC DNA]</scope>
    <source>
        <strain evidence="3">1-1 BBBD Race 1</strain>
    </source>
</reference>
<evidence type="ECO:0000313" key="5">
    <source>
        <dbReference type="Proteomes" id="UP000005240"/>
    </source>
</evidence>
<feature type="chain" id="PRO_5009386179" description="Secreted protein" evidence="2">
    <location>
        <begin position="21"/>
        <end position="214"/>
    </location>
</feature>
<dbReference type="OrthoDB" id="2505640at2759"/>
<protein>
    <recommendedName>
        <fullName evidence="6">Secreted protein</fullName>
    </recommendedName>
</protein>
<evidence type="ECO:0000313" key="4">
    <source>
        <dbReference type="EnsemblFungi" id="PTTG_28656-t43_1-p1"/>
    </source>
</evidence>
<evidence type="ECO:0000256" key="1">
    <source>
        <dbReference type="SAM" id="MobiDB-lite"/>
    </source>
</evidence>
<feature type="region of interest" description="Disordered" evidence="1">
    <location>
        <begin position="184"/>
        <end position="214"/>
    </location>
</feature>
<evidence type="ECO:0008006" key="6">
    <source>
        <dbReference type="Google" id="ProtNLM"/>
    </source>
</evidence>
<feature type="signal peptide" evidence="2">
    <location>
        <begin position="1"/>
        <end position="20"/>
    </location>
</feature>
<reference evidence="4 5" key="3">
    <citation type="journal article" date="2017" name="G3 (Bethesda)">
        <title>Comparative analysis highlights variable genome content of wheat rusts and divergence of the mating loci.</title>
        <authorList>
            <person name="Cuomo C.A."/>
            <person name="Bakkeren G."/>
            <person name="Khalil H.B."/>
            <person name="Panwar V."/>
            <person name="Joly D."/>
            <person name="Linning R."/>
            <person name="Sakthikumar S."/>
            <person name="Song X."/>
            <person name="Adiconis X."/>
            <person name="Fan L."/>
            <person name="Goldberg J.M."/>
            <person name="Levin J.Z."/>
            <person name="Young S."/>
            <person name="Zeng Q."/>
            <person name="Anikster Y."/>
            <person name="Bruce M."/>
            <person name="Wang M."/>
            <person name="Yin C."/>
            <person name="McCallum B."/>
            <person name="Szabo L.J."/>
            <person name="Hulbert S."/>
            <person name="Chen X."/>
            <person name="Fellers J.P."/>
        </authorList>
    </citation>
    <scope>NUCLEOTIDE SEQUENCE</scope>
    <source>
        <strain evidence="4">isolate 1-1 / race 1 (BBBD)</strain>
        <strain evidence="5">Isolate 1-1 / race 1 (BBBD)</strain>
    </source>
</reference>